<dbReference type="Proteomes" id="UP000270094">
    <property type="component" value="Unassembled WGS sequence"/>
</dbReference>
<feature type="region of interest" description="Disordered" evidence="1">
    <location>
        <begin position="1"/>
        <end position="46"/>
    </location>
</feature>
<evidence type="ECO:0000313" key="3">
    <source>
        <dbReference type="Proteomes" id="UP000270094"/>
    </source>
</evidence>
<dbReference type="EMBL" id="UYYB01028010">
    <property type="protein sequence ID" value="VDM72940.1"/>
    <property type="molecule type" value="Genomic_DNA"/>
</dbReference>
<protein>
    <submittedName>
        <fullName evidence="2">Uncharacterized protein</fullName>
    </submittedName>
</protein>
<accession>A0A3P7IIV5</accession>
<evidence type="ECO:0000313" key="2">
    <source>
        <dbReference type="EMBL" id="VDM72940.1"/>
    </source>
</evidence>
<organism evidence="2 3">
    <name type="scientific">Strongylus vulgaris</name>
    <name type="common">Blood worm</name>
    <dbReference type="NCBI Taxonomy" id="40348"/>
    <lineage>
        <taxon>Eukaryota</taxon>
        <taxon>Metazoa</taxon>
        <taxon>Ecdysozoa</taxon>
        <taxon>Nematoda</taxon>
        <taxon>Chromadorea</taxon>
        <taxon>Rhabditida</taxon>
        <taxon>Rhabditina</taxon>
        <taxon>Rhabditomorpha</taxon>
        <taxon>Strongyloidea</taxon>
        <taxon>Strongylidae</taxon>
        <taxon>Strongylus</taxon>
    </lineage>
</organism>
<keyword evidence="3" id="KW-1185">Reference proteome</keyword>
<dbReference type="AlphaFoldDB" id="A0A3P7IIV5"/>
<dbReference type="OrthoDB" id="497541at2759"/>
<name>A0A3P7IIV5_STRVU</name>
<reference evidence="2 3" key="1">
    <citation type="submission" date="2018-11" db="EMBL/GenBank/DDBJ databases">
        <authorList>
            <consortium name="Pathogen Informatics"/>
        </authorList>
    </citation>
    <scope>NUCLEOTIDE SEQUENCE [LARGE SCALE GENOMIC DNA]</scope>
</reference>
<feature type="compositionally biased region" description="Pro residues" evidence="1">
    <location>
        <begin position="29"/>
        <end position="39"/>
    </location>
</feature>
<sequence>MPRKNISMIRRTSNRGEKPQPSDNGSSAMPPPSPTPPSPKDTMKINPLPLDEIRGKLFVLREDLDFDWEPSNNAVLKLLFSLRLSAALWSNISDCDE</sequence>
<gene>
    <name evidence="2" type="ORF">SVUK_LOCUS7938</name>
</gene>
<feature type="non-terminal residue" evidence="2">
    <location>
        <position position="97"/>
    </location>
</feature>
<proteinExistence type="predicted"/>
<evidence type="ECO:0000256" key="1">
    <source>
        <dbReference type="SAM" id="MobiDB-lite"/>
    </source>
</evidence>